<feature type="compositionally biased region" description="Low complexity" evidence="1">
    <location>
        <begin position="12"/>
        <end position="25"/>
    </location>
</feature>
<reference evidence="3" key="2">
    <citation type="submission" date="2023-05" db="EMBL/GenBank/DDBJ databases">
        <authorList>
            <consortium name="Lawrence Berkeley National Laboratory"/>
            <person name="Steindorff A."/>
            <person name="Hensen N."/>
            <person name="Bonometti L."/>
            <person name="Westerberg I."/>
            <person name="Brannstrom I.O."/>
            <person name="Guillou S."/>
            <person name="Cros-Aarteil S."/>
            <person name="Calhoun S."/>
            <person name="Haridas S."/>
            <person name="Kuo A."/>
            <person name="Mondo S."/>
            <person name="Pangilinan J."/>
            <person name="Riley R."/>
            <person name="Labutti K."/>
            <person name="Andreopoulos B."/>
            <person name="Lipzen A."/>
            <person name="Chen C."/>
            <person name="Yanf M."/>
            <person name="Daum C."/>
            <person name="Ng V."/>
            <person name="Clum A."/>
            <person name="Ohm R."/>
            <person name="Martin F."/>
            <person name="Silar P."/>
            <person name="Natvig D."/>
            <person name="Lalanne C."/>
            <person name="Gautier V."/>
            <person name="Ament-Velasquez S.L."/>
            <person name="Kruys A."/>
            <person name="Hutchinson M.I."/>
            <person name="Powell A.J."/>
            <person name="Barry K."/>
            <person name="Miller A.N."/>
            <person name="Grigoriev I.V."/>
            <person name="Debuchy R."/>
            <person name="Gladieux P."/>
            <person name="Thoren M.H."/>
            <person name="Johannesson H."/>
        </authorList>
    </citation>
    <scope>NUCLEOTIDE SEQUENCE</scope>
    <source>
        <strain evidence="3">CBS 141.50</strain>
    </source>
</reference>
<dbReference type="Proteomes" id="UP001302676">
    <property type="component" value="Unassembled WGS sequence"/>
</dbReference>
<comment type="caution">
    <text evidence="3">The sequence shown here is derived from an EMBL/GenBank/DDBJ whole genome shotgun (WGS) entry which is preliminary data.</text>
</comment>
<dbReference type="Gene3D" id="3.30.420.10">
    <property type="entry name" value="Ribonuclease H-like superfamily/Ribonuclease H"/>
    <property type="match status" value="1"/>
</dbReference>
<feature type="domain" description="RNase H type-1" evidence="2">
    <location>
        <begin position="83"/>
        <end position="313"/>
    </location>
</feature>
<dbReference type="InterPro" id="IPR002156">
    <property type="entry name" value="RNaseH_domain"/>
</dbReference>
<feature type="region of interest" description="Disordered" evidence="1">
    <location>
        <begin position="122"/>
        <end position="152"/>
    </location>
</feature>
<evidence type="ECO:0000259" key="2">
    <source>
        <dbReference type="PROSITE" id="PS50879"/>
    </source>
</evidence>
<evidence type="ECO:0000256" key="1">
    <source>
        <dbReference type="SAM" id="MobiDB-lite"/>
    </source>
</evidence>
<dbReference type="AlphaFoldDB" id="A0AAN6ZQM0"/>
<protein>
    <recommendedName>
        <fullName evidence="2">RNase H type-1 domain-containing protein</fullName>
    </recommendedName>
</protein>
<feature type="region of interest" description="Disordered" evidence="1">
    <location>
        <begin position="1"/>
        <end position="29"/>
    </location>
</feature>
<evidence type="ECO:0000313" key="4">
    <source>
        <dbReference type="Proteomes" id="UP001302676"/>
    </source>
</evidence>
<dbReference type="RefSeq" id="XP_062638967.1">
    <property type="nucleotide sequence ID" value="XM_062776600.1"/>
</dbReference>
<feature type="compositionally biased region" description="Low complexity" evidence="1">
    <location>
        <begin position="122"/>
        <end position="134"/>
    </location>
</feature>
<feature type="compositionally biased region" description="Basic and acidic residues" evidence="1">
    <location>
        <begin position="290"/>
        <end position="300"/>
    </location>
</feature>
<dbReference type="InterPro" id="IPR012337">
    <property type="entry name" value="RNaseH-like_sf"/>
</dbReference>
<keyword evidence="4" id="KW-1185">Reference proteome</keyword>
<name>A0AAN6ZQM0_9PEZI</name>
<dbReference type="EMBL" id="MU853567">
    <property type="protein sequence ID" value="KAK4145596.1"/>
    <property type="molecule type" value="Genomic_DNA"/>
</dbReference>
<gene>
    <name evidence="3" type="ORF">C8A04DRAFT_10495</name>
</gene>
<reference evidence="3" key="1">
    <citation type="journal article" date="2023" name="Mol. Phylogenet. Evol.">
        <title>Genome-scale phylogeny and comparative genomics of the fungal order Sordariales.</title>
        <authorList>
            <person name="Hensen N."/>
            <person name="Bonometti L."/>
            <person name="Westerberg I."/>
            <person name="Brannstrom I.O."/>
            <person name="Guillou S."/>
            <person name="Cros-Aarteil S."/>
            <person name="Calhoun S."/>
            <person name="Haridas S."/>
            <person name="Kuo A."/>
            <person name="Mondo S."/>
            <person name="Pangilinan J."/>
            <person name="Riley R."/>
            <person name="LaButti K."/>
            <person name="Andreopoulos B."/>
            <person name="Lipzen A."/>
            <person name="Chen C."/>
            <person name="Yan M."/>
            <person name="Daum C."/>
            <person name="Ng V."/>
            <person name="Clum A."/>
            <person name="Steindorff A."/>
            <person name="Ohm R.A."/>
            <person name="Martin F."/>
            <person name="Silar P."/>
            <person name="Natvig D.O."/>
            <person name="Lalanne C."/>
            <person name="Gautier V."/>
            <person name="Ament-Velasquez S.L."/>
            <person name="Kruys A."/>
            <person name="Hutchinson M.I."/>
            <person name="Powell A.J."/>
            <person name="Barry K."/>
            <person name="Miller A.N."/>
            <person name="Grigoriev I.V."/>
            <person name="Debuchy R."/>
            <person name="Gladieux P."/>
            <person name="Hiltunen Thoren M."/>
            <person name="Johannesson H."/>
        </authorList>
    </citation>
    <scope>NUCLEOTIDE SEQUENCE</scope>
    <source>
        <strain evidence="3">CBS 141.50</strain>
    </source>
</reference>
<proteinExistence type="predicted"/>
<feature type="region of interest" description="Disordered" evidence="1">
    <location>
        <begin position="277"/>
        <end position="304"/>
    </location>
</feature>
<dbReference type="Pfam" id="PF00075">
    <property type="entry name" value="RNase_H"/>
    <property type="match status" value="1"/>
</dbReference>
<dbReference type="GeneID" id="87813213"/>
<sequence length="331" mass="36769">MASSHCTPVIASRTSSRTSSSRRNTSPPPAIQLATIFHSHDPDLAPEAHFPPQLVSISVSTPARQTGGTISTARVRRFVNRFNNREILLAVDGSCVNNGRHADKLTEPVGGCAFMFRAAISSPSSSRPSRTSTTLSNPAMRRNHADNIPDPIAFRYETSPESTHKNGPEPTSNRAKLRAVIAALEFRPWGQTQRENWHRVIILTDLEYVVFGATRWLPQWVARHWRKPRNNRGSGPGGRWYGNRDLWEALQRRVEELREGGCEVSFWLVGRGGGVGLRGGDDDDEDGWDEERGGQGREDVVGQVKTAARRAARARGDELEELTSLYDSVRL</sequence>
<organism evidence="3 4">
    <name type="scientific">Dichotomopilus funicola</name>
    <dbReference type="NCBI Taxonomy" id="1934379"/>
    <lineage>
        <taxon>Eukaryota</taxon>
        <taxon>Fungi</taxon>
        <taxon>Dikarya</taxon>
        <taxon>Ascomycota</taxon>
        <taxon>Pezizomycotina</taxon>
        <taxon>Sordariomycetes</taxon>
        <taxon>Sordariomycetidae</taxon>
        <taxon>Sordariales</taxon>
        <taxon>Chaetomiaceae</taxon>
        <taxon>Dichotomopilus</taxon>
    </lineage>
</organism>
<evidence type="ECO:0000313" key="3">
    <source>
        <dbReference type="EMBL" id="KAK4145596.1"/>
    </source>
</evidence>
<dbReference type="GO" id="GO:0004523">
    <property type="term" value="F:RNA-DNA hybrid ribonuclease activity"/>
    <property type="evidence" value="ECO:0007669"/>
    <property type="project" value="InterPro"/>
</dbReference>
<dbReference type="SUPFAM" id="SSF53098">
    <property type="entry name" value="Ribonuclease H-like"/>
    <property type="match status" value="1"/>
</dbReference>
<accession>A0AAN6ZQM0</accession>
<dbReference type="GO" id="GO:0003676">
    <property type="term" value="F:nucleic acid binding"/>
    <property type="evidence" value="ECO:0007669"/>
    <property type="project" value="InterPro"/>
</dbReference>
<dbReference type="InterPro" id="IPR036397">
    <property type="entry name" value="RNaseH_sf"/>
</dbReference>
<dbReference type="PROSITE" id="PS50879">
    <property type="entry name" value="RNASE_H_1"/>
    <property type="match status" value="1"/>
</dbReference>